<gene>
    <name evidence="1" type="ORF">EV137_3675</name>
</gene>
<protein>
    <submittedName>
        <fullName evidence="1">Uncharacterized protein</fullName>
    </submittedName>
</protein>
<dbReference type="Proteomes" id="UP000295060">
    <property type="component" value="Unassembled WGS sequence"/>
</dbReference>
<reference evidence="1 2" key="1">
    <citation type="submission" date="2019-03" db="EMBL/GenBank/DDBJ databases">
        <title>Genomic Encyclopedia of Type Strains, Phase III (KMG-III): the genomes of soil and plant-associated and newly described type strains.</title>
        <authorList>
            <person name="Whitman W."/>
        </authorList>
    </citation>
    <scope>NUCLEOTIDE SEQUENCE [LARGE SCALE GENOMIC DNA]</scope>
    <source>
        <strain evidence="1 2">VKMAc-2574</strain>
    </source>
</reference>
<keyword evidence="2" id="KW-1185">Reference proteome</keyword>
<comment type="caution">
    <text evidence="1">The sequence shown here is derived from an EMBL/GenBank/DDBJ whole genome shotgun (WGS) entry which is preliminary data.</text>
</comment>
<evidence type="ECO:0000313" key="1">
    <source>
        <dbReference type="EMBL" id="TDW89875.1"/>
    </source>
</evidence>
<dbReference type="EMBL" id="SODU01000002">
    <property type="protein sequence ID" value="TDW89875.1"/>
    <property type="molecule type" value="Genomic_DNA"/>
</dbReference>
<evidence type="ECO:0000313" key="2">
    <source>
        <dbReference type="Proteomes" id="UP000295060"/>
    </source>
</evidence>
<accession>A0ABY2FFI0</accession>
<proteinExistence type="predicted"/>
<name>A0ABY2FFI0_9ACTN</name>
<organism evidence="1 2">
    <name type="scientific">Kribbella pratensis</name>
    <dbReference type="NCBI Taxonomy" id="2512112"/>
    <lineage>
        <taxon>Bacteria</taxon>
        <taxon>Bacillati</taxon>
        <taxon>Actinomycetota</taxon>
        <taxon>Actinomycetes</taxon>
        <taxon>Propionibacteriales</taxon>
        <taxon>Kribbellaceae</taxon>
        <taxon>Kribbella</taxon>
    </lineage>
</organism>
<sequence>MPLHHDGSMTDLHRHRWSAISSHHVSEGLVVYQRCACGQWRITSTPPYPVAHPEIASVDTADHR</sequence>